<dbReference type="RefSeq" id="WP_377336636.1">
    <property type="nucleotide sequence ID" value="NZ_JBHLUE010000004.1"/>
</dbReference>
<reference evidence="2 3" key="1">
    <citation type="submission" date="2024-09" db="EMBL/GenBank/DDBJ databases">
        <authorList>
            <person name="Sun Q."/>
            <person name="Mori K."/>
        </authorList>
    </citation>
    <scope>NUCLEOTIDE SEQUENCE [LARGE SCALE GENOMIC DNA]</scope>
    <source>
        <strain evidence="2 3">TBRC 2205</strain>
    </source>
</reference>
<keyword evidence="1" id="KW-0812">Transmembrane</keyword>
<dbReference type="Pfam" id="PF25587">
    <property type="entry name" value="Rv2743c"/>
    <property type="match status" value="1"/>
</dbReference>
<keyword evidence="1" id="KW-1133">Transmembrane helix</keyword>
<organism evidence="2 3">
    <name type="scientific">Plantactinospora siamensis</name>
    <dbReference type="NCBI Taxonomy" id="555372"/>
    <lineage>
        <taxon>Bacteria</taxon>
        <taxon>Bacillati</taxon>
        <taxon>Actinomycetota</taxon>
        <taxon>Actinomycetes</taxon>
        <taxon>Micromonosporales</taxon>
        <taxon>Micromonosporaceae</taxon>
        <taxon>Plantactinospora</taxon>
    </lineage>
</organism>
<evidence type="ECO:0000256" key="1">
    <source>
        <dbReference type="SAM" id="Phobius"/>
    </source>
</evidence>
<evidence type="ECO:0000313" key="2">
    <source>
        <dbReference type="EMBL" id="MFC0563770.1"/>
    </source>
</evidence>
<gene>
    <name evidence="2" type="ORF">ACFFHU_06265</name>
</gene>
<name>A0ABV6NSM8_9ACTN</name>
<keyword evidence="1" id="KW-0472">Membrane</keyword>
<evidence type="ECO:0000313" key="3">
    <source>
        <dbReference type="Proteomes" id="UP001589894"/>
    </source>
</evidence>
<proteinExistence type="predicted"/>
<sequence length="256" mass="27100">MADQRSRYLRQVRRLRRGARRWSTLAGTLTGAAAVLTPYHGVGLPDAAWAAAAGGTALLAAWRWADLRALTRQPMPPAETAEQAQARLIATVERFPAGRMAVGEVRRQRSRLALRGSAAAGPWARLDRAAQALAGLAGRLTGAGDEALLEATAAERSLRDLARRVAEIERAVRIAPDESRPSLAAAHARLLAQLDGGVTAYERLVAAAAGYVAEDASPVGDHPSVARLTEASDFLHGVATGLAEFRGAAEWTRAAH</sequence>
<protein>
    <submittedName>
        <fullName evidence="2">Uncharacterized protein</fullName>
    </submittedName>
</protein>
<comment type="caution">
    <text evidence="2">The sequence shown here is derived from an EMBL/GenBank/DDBJ whole genome shotgun (WGS) entry which is preliminary data.</text>
</comment>
<accession>A0ABV6NSM8</accession>
<keyword evidence="3" id="KW-1185">Reference proteome</keyword>
<feature type="transmembrane region" description="Helical" evidence="1">
    <location>
        <begin position="47"/>
        <end position="65"/>
    </location>
</feature>
<dbReference type="InterPro" id="IPR057952">
    <property type="entry name" value="Rv2743c-like"/>
</dbReference>
<feature type="transmembrane region" description="Helical" evidence="1">
    <location>
        <begin position="21"/>
        <end position="41"/>
    </location>
</feature>
<dbReference type="NCBIfam" id="NF047839">
    <property type="entry name" value="PspM_Rv2743c"/>
    <property type="match status" value="1"/>
</dbReference>
<dbReference type="EMBL" id="JBHLUE010000004">
    <property type="protein sequence ID" value="MFC0563770.1"/>
    <property type="molecule type" value="Genomic_DNA"/>
</dbReference>
<dbReference type="Proteomes" id="UP001589894">
    <property type="component" value="Unassembled WGS sequence"/>
</dbReference>